<sequence length="102" mass="11049">MGTRLYLRLLRQSDGAAFTDPEEALAGTDAARADSIFTLLPTTSGAMKWNGKAGCSYTVSESPELDPADWNVATNIGALATDQLIELSLPTSFFYRVEVQYP</sequence>
<gene>
    <name evidence="1" type="ORF">SCARR_01581</name>
</gene>
<reference evidence="1 2" key="1">
    <citation type="submission" date="2019-04" db="EMBL/GenBank/DDBJ databases">
        <authorList>
            <person name="Van Vliet M D."/>
        </authorList>
    </citation>
    <scope>NUCLEOTIDE SEQUENCE [LARGE SCALE GENOMIC DNA]</scope>
    <source>
        <strain evidence="1 2">F21</strain>
    </source>
</reference>
<evidence type="ECO:0000313" key="1">
    <source>
        <dbReference type="EMBL" id="VGO19522.1"/>
    </source>
</evidence>
<organism evidence="1 2">
    <name type="scientific">Pontiella sulfatireligans</name>
    <dbReference type="NCBI Taxonomy" id="2750658"/>
    <lineage>
        <taxon>Bacteria</taxon>
        <taxon>Pseudomonadati</taxon>
        <taxon>Kiritimatiellota</taxon>
        <taxon>Kiritimatiellia</taxon>
        <taxon>Kiritimatiellales</taxon>
        <taxon>Pontiellaceae</taxon>
        <taxon>Pontiella</taxon>
    </lineage>
</organism>
<dbReference type="RefSeq" id="WP_136060910.1">
    <property type="nucleotide sequence ID" value="NZ_CAAHFH010000001.1"/>
</dbReference>
<accession>A0A6C2UH35</accession>
<keyword evidence="2" id="KW-1185">Reference proteome</keyword>
<evidence type="ECO:0000313" key="2">
    <source>
        <dbReference type="Proteomes" id="UP000346198"/>
    </source>
</evidence>
<name>A0A6C2UH35_9BACT</name>
<proteinExistence type="predicted"/>
<protein>
    <submittedName>
        <fullName evidence="1">Uncharacterized protein</fullName>
    </submittedName>
</protein>
<dbReference type="AlphaFoldDB" id="A0A6C2UH35"/>
<dbReference type="Proteomes" id="UP000346198">
    <property type="component" value="Unassembled WGS sequence"/>
</dbReference>
<dbReference type="EMBL" id="CAAHFH010000001">
    <property type="protein sequence ID" value="VGO19522.1"/>
    <property type="molecule type" value="Genomic_DNA"/>
</dbReference>